<dbReference type="GeneID" id="20666380"/>
<protein>
    <submittedName>
        <fullName evidence="1">Uncharacterized protein</fullName>
    </submittedName>
</protein>
<feature type="non-terminal residue" evidence="1">
    <location>
        <position position="1"/>
    </location>
</feature>
<reference evidence="1 2" key="1">
    <citation type="journal article" date="2012" name="New Phytol.">
        <title>Insight into trade-off between wood decay and parasitism from the genome of a fungal forest pathogen.</title>
        <authorList>
            <person name="Olson A."/>
            <person name="Aerts A."/>
            <person name="Asiegbu F."/>
            <person name="Belbahri L."/>
            <person name="Bouzid O."/>
            <person name="Broberg A."/>
            <person name="Canback B."/>
            <person name="Coutinho P.M."/>
            <person name="Cullen D."/>
            <person name="Dalman K."/>
            <person name="Deflorio G."/>
            <person name="van Diepen L.T."/>
            <person name="Dunand C."/>
            <person name="Duplessis S."/>
            <person name="Durling M."/>
            <person name="Gonthier P."/>
            <person name="Grimwood J."/>
            <person name="Fossdal C.G."/>
            <person name="Hansson D."/>
            <person name="Henrissat B."/>
            <person name="Hietala A."/>
            <person name="Himmelstrand K."/>
            <person name="Hoffmeister D."/>
            <person name="Hogberg N."/>
            <person name="James T.Y."/>
            <person name="Karlsson M."/>
            <person name="Kohler A."/>
            <person name="Kues U."/>
            <person name="Lee Y.H."/>
            <person name="Lin Y.C."/>
            <person name="Lind M."/>
            <person name="Lindquist E."/>
            <person name="Lombard V."/>
            <person name="Lucas S."/>
            <person name="Lunden K."/>
            <person name="Morin E."/>
            <person name="Murat C."/>
            <person name="Park J."/>
            <person name="Raffaello T."/>
            <person name="Rouze P."/>
            <person name="Salamov A."/>
            <person name="Schmutz J."/>
            <person name="Solheim H."/>
            <person name="Stahlberg J."/>
            <person name="Velez H."/>
            <person name="de Vries R.P."/>
            <person name="Wiebenga A."/>
            <person name="Woodward S."/>
            <person name="Yakovlev I."/>
            <person name="Garbelotto M."/>
            <person name="Martin F."/>
            <person name="Grigoriev I.V."/>
            <person name="Stenlid J."/>
        </authorList>
    </citation>
    <scope>NUCLEOTIDE SEQUENCE [LARGE SCALE GENOMIC DNA]</scope>
    <source>
        <strain evidence="1 2">TC 32-1</strain>
    </source>
</reference>
<dbReference type="KEGG" id="hir:HETIRDRAFT_108731"/>
<dbReference type="Proteomes" id="UP000030671">
    <property type="component" value="Unassembled WGS sequence"/>
</dbReference>
<accession>W4K9D4</accession>
<name>W4K9D4_HETIT</name>
<evidence type="ECO:0000313" key="1">
    <source>
        <dbReference type="EMBL" id="ETW82447.1"/>
    </source>
</evidence>
<evidence type="ECO:0000313" key="2">
    <source>
        <dbReference type="Proteomes" id="UP000030671"/>
    </source>
</evidence>
<dbReference type="HOGENOM" id="CLU_3129741_0_0_1"/>
<dbReference type="EMBL" id="KI925457">
    <property type="protein sequence ID" value="ETW82447.1"/>
    <property type="molecule type" value="Genomic_DNA"/>
</dbReference>
<dbReference type="RefSeq" id="XP_009544808.1">
    <property type="nucleotide sequence ID" value="XM_009546513.1"/>
</dbReference>
<keyword evidence="2" id="KW-1185">Reference proteome</keyword>
<proteinExistence type="predicted"/>
<dbReference type="AlphaFoldDB" id="W4K9D4"/>
<gene>
    <name evidence="1" type="ORF">HETIRDRAFT_108731</name>
</gene>
<organism evidence="1 2">
    <name type="scientific">Heterobasidion irregulare (strain TC 32-1)</name>
    <dbReference type="NCBI Taxonomy" id="747525"/>
    <lineage>
        <taxon>Eukaryota</taxon>
        <taxon>Fungi</taxon>
        <taxon>Dikarya</taxon>
        <taxon>Basidiomycota</taxon>
        <taxon>Agaricomycotina</taxon>
        <taxon>Agaricomycetes</taxon>
        <taxon>Russulales</taxon>
        <taxon>Bondarzewiaceae</taxon>
        <taxon>Heterobasidion</taxon>
        <taxon>Heterobasidion annosum species complex</taxon>
    </lineage>
</organism>
<dbReference type="InParanoid" id="W4K9D4"/>
<sequence length="50" mass="5253">SRSSITPLFPLDPLEPFNAPPACLLKAPPACPLKQLSALDTTPAQPLSNL</sequence>